<name>A0ABQ0NZ59_9PROT</name>
<dbReference type="NCBIfam" id="TIGR01681">
    <property type="entry name" value="HAD-SF-IIIC"/>
    <property type="match status" value="1"/>
</dbReference>
<gene>
    <name evidence="1" type="ORF">AA15669_1241</name>
</gene>
<sequence>MGHHFPRLKNGDNFLSPVELEPLRFLLVSTCQLAPVHGALLELGHTADTLLWMNHPWVDFPDIDPSGEYDANVLGLTLRHIFTRSALDTFPNIPDQVIEVEPLWVRAVEEHKIEDFFDACKKNIRDLLRKVQASENFIGKRPTFFVSFLEPRRNYFGNLFPRYDLNNISYFVQSLNEYLYKKIENMENCYFFDMNEVIEEYGRIYTQDDYLLQVAHASFIHDFDEDIEYESQRMTPLTRMHDMYKNGDSYNHASYAVAQRLADNTRIVLDPLHIKLIICDLDDTLWSGISGEKEHMTWKETGTWALGLAEALMIYKARGGMLAICSRNDYEPTLEKFKQAFRDGLQIEDFVSVKIDYEPKSDNIRRILSEVNILPENALFIDDNPREVEEVRKVFPDIHILHTEPYDWRRKILFSPLTQVAKVSGEARLRTASVRAKIQRDMAHTSGSREDWLGSLKIEQSYSLVDSPSHPNYDRAFELVNKTNQFNTTGQRWTDEEMRVFLGNGGRILCTFLKDRMADSGLIGAVIFKGEEILQQVLSCRVFGLGSEQATLHHVAKIILADYPKVVAKVVDTGRNFTCHNHFSVAGFEEELENPGTFTAVNPPSVPLHIDG</sequence>
<comment type="caution">
    <text evidence="1">The sequence shown here is derived from an EMBL/GenBank/DDBJ whole genome shotgun (WGS) entry which is preliminary data.</text>
</comment>
<protein>
    <submittedName>
        <fullName evidence="1">Phosphatase IIIC</fullName>
    </submittedName>
</protein>
<dbReference type="InterPro" id="IPR023214">
    <property type="entry name" value="HAD_sf"/>
</dbReference>
<accession>A0ABQ0NZ59</accession>
<keyword evidence="2" id="KW-1185">Reference proteome</keyword>
<dbReference type="SUPFAM" id="SSF56784">
    <property type="entry name" value="HAD-like"/>
    <property type="match status" value="1"/>
</dbReference>
<dbReference type="RefSeq" id="WP_018980516.1">
    <property type="nucleotide sequence ID" value="NZ_BAQD01000021.1"/>
</dbReference>
<dbReference type="InterPro" id="IPR010037">
    <property type="entry name" value="FkbH_domain"/>
</dbReference>
<reference evidence="1" key="1">
    <citation type="submission" date="2013-04" db="EMBL/GenBank/DDBJ databases">
        <title>The genome sequencing project of 58 acetic acid bacteria.</title>
        <authorList>
            <person name="Okamoto-Kainuma A."/>
            <person name="Ishikawa M."/>
            <person name="Umino S."/>
            <person name="Koizumi Y."/>
            <person name="Shiwa Y."/>
            <person name="Yoshikawa H."/>
            <person name="Matsutani M."/>
            <person name="Matsushita K."/>
        </authorList>
    </citation>
    <scope>NUCLEOTIDE SEQUENCE</scope>
    <source>
        <strain evidence="1">DSM 15669</strain>
    </source>
</reference>
<dbReference type="NCBIfam" id="TIGR01686">
    <property type="entry name" value="FkbH"/>
    <property type="match status" value="1"/>
</dbReference>
<dbReference type="InterPro" id="IPR036412">
    <property type="entry name" value="HAD-like_sf"/>
</dbReference>
<dbReference type="Gene3D" id="3.40.50.1110">
    <property type="entry name" value="SGNH hydrolase"/>
    <property type="match status" value="1"/>
</dbReference>
<evidence type="ECO:0000313" key="1">
    <source>
        <dbReference type="EMBL" id="GBQ07128.1"/>
    </source>
</evidence>
<dbReference type="InterPro" id="IPR010033">
    <property type="entry name" value="HAD_SF_ppase_IIIC"/>
</dbReference>
<proteinExistence type="predicted"/>
<evidence type="ECO:0000313" key="2">
    <source>
        <dbReference type="Proteomes" id="UP001062901"/>
    </source>
</evidence>
<dbReference type="EMBL" id="BAQD01000021">
    <property type="protein sequence ID" value="GBQ07128.1"/>
    <property type="molecule type" value="Genomic_DNA"/>
</dbReference>
<dbReference type="Gene3D" id="3.40.50.1000">
    <property type="entry name" value="HAD superfamily/HAD-like"/>
    <property type="match status" value="1"/>
</dbReference>
<organism evidence="1 2">
    <name type="scientific">Saccharibacter floricola DSM 15669</name>
    <dbReference type="NCBI Taxonomy" id="1123227"/>
    <lineage>
        <taxon>Bacteria</taxon>
        <taxon>Pseudomonadati</taxon>
        <taxon>Pseudomonadota</taxon>
        <taxon>Alphaproteobacteria</taxon>
        <taxon>Acetobacterales</taxon>
        <taxon>Acetobacteraceae</taxon>
        <taxon>Saccharibacter</taxon>
    </lineage>
</organism>
<dbReference type="Proteomes" id="UP001062901">
    <property type="component" value="Unassembled WGS sequence"/>
</dbReference>
<dbReference type="InterPro" id="IPR036514">
    <property type="entry name" value="SGNH_hydro_sf"/>
</dbReference>